<feature type="non-terminal residue" evidence="2">
    <location>
        <position position="1"/>
    </location>
</feature>
<feature type="region of interest" description="Disordered" evidence="1">
    <location>
        <begin position="1"/>
        <end position="232"/>
    </location>
</feature>
<dbReference type="EMBL" id="CADCUN010000235">
    <property type="protein sequence ID" value="CAA9402704.1"/>
    <property type="molecule type" value="Genomic_DNA"/>
</dbReference>
<feature type="compositionally biased region" description="Basic and acidic residues" evidence="1">
    <location>
        <begin position="193"/>
        <end position="219"/>
    </location>
</feature>
<proteinExistence type="predicted"/>
<evidence type="ECO:0000313" key="2">
    <source>
        <dbReference type="EMBL" id="CAA9402704.1"/>
    </source>
</evidence>
<feature type="compositionally biased region" description="Basic and acidic residues" evidence="1">
    <location>
        <begin position="157"/>
        <end position="181"/>
    </location>
</feature>
<evidence type="ECO:0000256" key="1">
    <source>
        <dbReference type="SAM" id="MobiDB-lite"/>
    </source>
</evidence>
<feature type="non-terminal residue" evidence="2">
    <location>
        <position position="232"/>
    </location>
</feature>
<gene>
    <name evidence="2" type="ORF">AVDCRST_MAG60-2202</name>
</gene>
<organism evidence="2">
    <name type="scientific">uncultured Nocardioides sp</name>
    <dbReference type="NCBI Taxonomy" id="198441"/>
    <lineage>
        <taxon>Bacteria</taxon>
        <taxon>Bacillati</taxon>
        <taxon>Actinomycetota</taxon>
        <taxon>Actinomycetes</taxon>
        <taxon>Propionibacteriales</taxon>
        <taxon>Nocardioidaceae</taxon>
        <taxon>Nocardioides</taxon>
        <taxon>environmental samples</taxon>
    </lineage>
</organism>
<feature type="compositionally biased region" description="Low complexity" evidence="1">
    <location>
        <begin position="105"/>
        <end position="120"/>
    </location>
</feature>
<feature type="compositionally biased region" description="Basic residues" evidence="1">
    <location>
        <begin position="1"/>
        <end position="37"/>
    </location>
</feature>
<dbReference type="AlphaFoldDB" id="A0A6J4P1W6"/>
<feature type="compositionally biased region" description="Basic and acidic residues" evidence="1">
    <location>
        <begin position="121"/>
        <end position="138"/>
    </location>
</feature>
<protein>
    <submittedName>
        <fullName evidence="2">Oxidoreductase</fullName>
    </submittedName>
</protein>
<name>A0A6J4P1W6_9ACTN</name>
<reference evidence="2" key="1">
    <citation type="submission" date="2020-02" db="EMBL/GenBank/DDBJ databases">
        <authorList>
            <person name="Meier V. D."/>
        </authorList>
    </citation>
    <scope>NUCLEOTIDE SEQUENCE</scope>
    <source>
        <strain evidence="2">AVDCRST_MAG60</strain>
    </source>
</reference>
<feature type="compositionally biased region" description="Basic residues" evidence="1">
    <location>
        <begin position="53"/>
        <end position="72"/>
    </location>
</feature>
<sequence length="232" mass="25626">DHPRPDRRHVRHRCRPRPGSHRPRRPRGAAGARRRRRVGVERRLPPGPGAARRPGRSRHPQRRRPSGRRRRGVAGPCRGGRRARPRLSAAPARLGGADRCQPHVAGGADPRAAAPPATEPGNRRVRELLSRADGERRLVGVRGVQVRAPGVRRRAACRGDRERRARDDGLSEPDGHAHAGEGARAGGAHLRRVAVDQPRDGRHDDPARARPAARRDDPRRHRPSGDAATRHL</sequence>
<accession>A0A6J4P1W6</accession>